<sequence>MAKSQHSLIDIDAMLFSERTKPGEEQPQDVDDALETRLKQLEGELEEKDRRLQQLQQECGDLKIEIDEKTATEADIRRIWKKTAKELNKFRADSQGFYQITDEYLVEQISYLKIAIRDFSIQYFDGKSAPKGVITETNPHYWVHLKLSASERDLGRYLKSPKNCHKLVQAFLWRVIVKELFLRFEWLGKEYSSVFYRVWEGLLPRKYHWSYTSEAGIDDSLVRRIDRDGRSLPDDPEAERKFHSWRATTIAMFLDSLDQKKVDLELKRRTNEYVRRIFNTLRDLVKRDEEKGCQDQIAAIINQAHALDKEINRQAGYVRWIGDIQQAKTGNHVQRIKQDGVVLSPEVLKRGKSTGEGFDQETTLVEMVVGYVE</sequence>
<organism evidence="2 3">
    <name type="scientific">Fusarium irregulare</name>
    <dbReference type="NCBI Taxonomy" id="2494466"/>
    <lineage>
        <taxon>Eukaryota</taxon>
        <taxon>Fungi</taxon>
        <taxon>Dikarya</taxon>
        <taxon>Ascomycota</taxon>
        <taxon>Pezizomycotina</taxon>
        <taxon>Sordariomycetes</taxon>
        <taxon>Hypocreomycetidae</taxon>
        <taxon>Hypocreales</taxon>
        <taxon>Nectriaceae</taxon>
        <taxon>Fusarium</taxon>
        <taxon>Fusarium incarnatum-equiseti species complex</taxon>
    </lineage>
</organism>
<gene>
    <name evidence="2" type="ORF">NW766_005883</name>
</gene>
<accession>A0A9W8PSY3</accession>
<keyword evidence="1" id="KW-0175">Coiled coil</keyword>
<name>A0A9W8PSY3_9HYPO</name>
<dbReference type="AlphaFoldDB" id="A0A9W8PSY3"/>
<evidence type="ECO:0000313" key="3">
    <source>
        <dbReference type="Proteomes" id="UP001152130"/>
    </source>
</evidence>
<proteinExistence type="predicted"/>
<keyword evidence="3" id="KW-1185">Reference proteome</keyword>
<feature type="coiled-coil region" evidence="1">
    <location>
        <begin position="31"/>
        <end position="72"/>
    </location>
</feature>
<evidence type="ECO:0000313" key="2">
    <source>
        <dbReference type="EMBL" id="KAJ4015537.1"/>
    </source>
</evidence>
<evidence type="ECO:0000256" key="1">
    <source>
        <dbReference type="SAM" id="Coils"/>
    </source>
</evidence>
<protein>
    <submittedName>
        <fullName evidence="2">Uncharacterized protein</fullName>
    </submittedName>
</protein>
<dbReference type="EMBL" id="JAPDHF010000007">
    <property type="protein sequence ID" value="KAJ4015537.1"/>
    <property type="molecule type" value="Genomic_DNA"/>
</dbReference>
<reference evidence="2" key="1">
    <citation type="submission" date="2022-10" db="EMBL/GenBank/DDBJ databases">
        <title>Fusarium specimens isolated from Avocado Roots.</title>
        <authorList>
            <person name="Stajich J."/>
            <person name="Roper C."/>
            <person name="Heimlech-Rivalta G."/>
        </authorList>
    </citation>
    <scope>NUCLEOTIDE SEQUENCE</scope>
    <source>
        <strain evidence="2">CF00143</strain>
    </source>
</reference>
<comment type="caution">
    <text evidence="2">The sequence shown here is derived from an EMBL/GenBank/DDBJ whole genome shotgun (WGS) entry which is preliminary data.</text>
</comment>
<dbReference type="Proteomes" id="UP001152130">
    <property type="component" value="Unassembled WGS sequence"/>
</dbReference>